<dbReference type="SUPFAM" id="SSF53850">
    <property type="entry name" value="Periplasmic binding protein-like II"/>
    <property type="match status" value="1"/>
</dbReference>
<organism evidence="4 5">
    <name type="scientific">Rhizobium hainanense</name>
    <dbReference type="NCBI Taxonomy" id="52131"/>
    <lineage>
        <taxon>Bacteria</taxon>
        <taxon>Pseudomonadati</taxon>
        <taxon>Pseudomonadota</taxon>
        <taxon>Alphaproteobacteria</taxon>
        <taxon>Hyphomicrobiales</taxon>
        <taxon>Rhizobiaceae</taxon>
        <taxon>Rhizobium/Agrobacterium group</taxon>
        <taxon>Rhizobium</taxon>
    </lineage>
</organism>
<keyword evidence="3" id="KW-0574">Periplasm</keyword>
<dbReference type="EMBL" id="FMAC01000006">
    <property type="protein sequence ID" value="SCB28079.1"/>
    <property type="molecule type" value="Genomic_DNA"/>
</dbReference>
<protein>
    <submittedName>
        <fullName evidence="4">Carbohydrate ABC transporter substrate-binding protein, CUT1 family</fullName>
    </submittedName>
</protein>
<evidence type="ECO:0000256" key="2">
    <source>
        <dbReference type="ARBA" id="ARBA00008520"/>
    </source>
</evidence>
<keyword evidence="5" id="KW-1185">Reference proteome</keyword>
<name>A0A1C3VK49_9HYPH</name>
<accession>A0A1C3VK49</accession>
<dbReference type="AlphaFoldDB" id="A0A1C3VK49"/>
<dbReference type="Proteomes" id="UP000186228">
    <property type="component" value="Unassembled WGS sequence"/>
</dbReference>
<dbReference type="STRING" id="52131.GA0061100_106296"/>
<evidence type="ECO:0000313" key="4">
    <source>
        <dbReference type="EMBL" id="SCB28079.1"/>
    </source>
</evidence>
<dbReference type="RefSeq" id="WP_075854609.1">
    <property type="nucleotide sequence ID" value="NZ_FMAC01000006.1"/>
</dbReference>
<sequence>MFSDFISINAAFILKKAGILAGATFVGFGISTIAFADTLTVWDDHDSESRAAVMTELNANFQKAHPDVKLDHTVRDFQDLNLTLKLAVSSGDGPVVTKVNQGAGAMGAMVKENLLVPVDTYLKKYGWDKNQSDSLLARDRWSGKGEFGVGETYGISSLAEIVGLYYNEKVLKAAGVELPLKSFDDFLAALDKVKAAGTAPLTIGTAKGHLALHMLAGISQAHIDASDRKALDDLIYGRGGTWNTPGNLESARLVQNWAKNGYFFDGYQGISGDDAVQLFVAGQGAFLISGTWYFGEMQNNPDIHFMPIPAPAGIKHPLSVGGVDLAWAITSLAKSDKMKDLAGEYINYMVSKDASVTWVHAGYLPATPVPEDAGVSASPLLKEGISMWKSLNDNNALGHYPDWASPTMLKTFDENTPLLLANKETPEELVGKLDADYAAYMKSK</sequence>
<dbReference type="PANTHER" id="PTHR43649">
    <property type="entry name" value="ARABINOSE-BINDING PROTEIN-RELATED"/>
    <property type="match status" value="1"/>
</dbReference>
<dbReference type="OrthoDB" id="2553001at2"/>
<evidence type="ECO:0000256" key="3">
    <source>
        <dbReference type="ARBA" id="ARBA00022764"/>
    </source>
</evidence>
<dbReference type="GO" id="GO:0042597">
    <property type="term" value="C:periplasmic space"/>
    <property type="evidence" value="ECO:0007669"/>
    <property type="project" value="UniProtKB-SubCell"/>
</dbReference>
<dbReference type="Gene3D" id="3.40.190.10">
    <property type="entry name" value="Periplasmic binding protein-like II"/>
    <property type="match status" value="2"/>
</dbReference>
<dbReference type="Pfam" id="PF01547">
    <property type="entry name" value="SBP_bac_1"/>
    <property type="match status" value="1"/>
</dbReference>
<dbReference type="InterPro" id="IPR050490">
    <property type="entry name" value="Bact_solute-bd_prot1"/>
</dbReference>
<dbReference type="PANTHER" id="PTHR43649:SF12">
    <property type="entry name" value="DIACETYLCHITOBIOSE BINDING PROTEIN DASA"/>
    <property type="match status" value="1"/>
</dbReference>
<reference evidence="5" key="1">
    <citation type="submission" date="2016-08" db="EMBL/GenBank/DDBJ databases">
        <authorList>
            <person name="Varghese N."/>
            <person name="Submissions Spin"/>
        </authorList>
    </citation>
    <scope>NUCLEOTIDE SEQUENCE [LARGE SCALE GENOMIC DNA]</scope>
    <source>
        <strain evidence="5">CCBAU 57015</strain>
    </source>
</reference>
<gene>
    <name evidence="4" type="ORF">GA0061100_106296</name>
</gene>
<proteinExistence type="inferred from homology"/>
<evidence type="ECO:0000313" key="5">
    <source>
        <dbReference type="Proteomes" id="UP000186228"/>
    </source>
</evidence>
<comment type="similarity">
    <text evidence="2">Belongs to the bacterial solute-binding protein 1 family.</text>
</comment>
<dbReference type="InterPro" id="IPR006059">
    <property type="entry name" value="SBP"/>
</dbReference>
<comment type="subcellular location">
    <subcellularLocation>
        <location evidence="1">Periplasm</location>
    </subcellularLocation>
</comment>
<evidence type="ECO:0000256" key="1">
    <source>
        <dbReference type="ARBA" id="ARBA00004418"/>
    </source>
</evidence>